<feature type="transmembrane region" description="Helical" evidence="1">
    <location>
        <begin position="127"/>
        <end position="151"/>
    </location>
</feature>
<feature type="transmembrane region" description="Helical" evidence="1">
    <location>
        <begin position="41"/>
        <end position="67"/>
    </location>
</feature>
<organism evidence="2 3">
    <name type="scientific">Mycena rosella</name>
    <name type="common">Pink bonnet</name>
    <name type="synonym">Agaricus rosellus</name>
    <dbReference type="NCBI Taxonomy" id="1033263"/>
    <lineage>
        <taxon>Eukaryota</taxon>
        <taxon>Fungi</taxon>
        <taxon>Dikarya</taxon>
        <taxon>Basidiomycota</taxon>
        <taxon>Agaricomycotina</taxon>
        <taxon>Agaricomycetes</taxon>
        <taxon>Agaricomycetidae</taxon>
        <taxon>Agaricales</taxon>
        <taxon>Marasmiineae</taxon>
        <taxon>Mycenaceae</taxon>
        <taxon>Mycena</taxon>
    </lineage>
</organism>
<accession>A0AAD7CW60</accession>
<feature type="transmembrane region" description="Helical" evidence="1">
    <location>
        <begin position="12"/>
        <end position="35"/>
    </location>
</feature>
<evidence type="ECO:0000313" key="2">
    <source>
        <dbReference type="EMBL" id="KAJ7665796.1"/>
    </source>
</evidence>
<keyword evidence="1" id="KW-0472">Membrane</keyword>
<keyword evidence="3" id="KW-1185">Reference proteome</keyword>
<reference evidence="2" key="1">
    <citation type="submission" date="2023-03" db="EMBL/GenBank/DDBJ databases">
        <title>Massive genome expansion in bonnet fungi (Mycena s.s.) driven by repeated elements and novel gene families across ecological guilds.</title>
        <authorList>
            <consortium name="Lawrence Berkeley National Laboratory"/>
            <person name="Harder C.B."/>
            <person name="Miyauchi S."/>
            <person name="Viragh M."/>
            <person name="Kuo A."/>
            <person name="Thoen E."/>
            <person name="Andreopoulos B."/>
            <person name="Lu D."/>
            <person name="Skrede I."/>
            <person name="Drula E."/>
            <person name="Henrissat B."/>
            <person name="Morin E."/>
            <person name="Kohler A."/>
            <person name="Barry K."/>
            <person name="LaButti K."/>
            <person name="Morin E."/>
            <person name="Salamov A."/>
            <person name="Lipzen A."/>
            <person name="Mereny Z."/>
            <person name="Hegedus B."/>
            <person name="Baldrian P."/>
            <person name="Stursova M."/>
            <person name="Weitz H."/>
            <person name="Taylor A."/>
            <person name="Grigoriev I.V."/>
            <person name="Nagy L.G."/>
            <person name="Martin F."/>
            <person name="Kauserud H."/>
        </authorList>
    </citation>
    <scope>NUCLEOTIDE SEQUENCE</scope>
    <source>
        <strain evidence="2">CBHHK067</strain>
    </source>
</reference>
<sequence>MPANPAAIAHGPMLIGVMINVLLMDVIVMQSYVYFSNYRQWLLVASVLFANFLNSGFAVADLYLALINHFVDHRLDDIHNFSRRYDHIHSSLVSVSFLFDLLSSLALTEATKPDCKALINLSIVSSGAITVQTGMLTSIWALLDLVLFLTLMRLFTL</sequence>
<comment type="caution">
    <text evidence="2">The sequence shown here is derived from an EMBL/GenBank/DDBJ whole genome shotgun (WGS) entry which is preliminary data.</text>
</comment>
<keyword evidence="1" id="KW-0812">Transmembrane</keyword>
<proteinExistence type="predicted"/>
<dbReference type="Proteomes" id="UP001221757">
    <property type="component" value="Unassembled WGS sequence"/>
</dbReference>
<dbReference type="AlphaFoldDB" id="A0AAD7CW60"/>
<gene>
    <name evidence="2" type="ORF">B0H17DRAFT_1210800</name>
</gene>
<name>A0AAD7CW60_MYCRO</name>
<protein>
    <submittedName>
        <fullName evidence="2">Uncharacterized protein</fullName>
    </submittedName>
</protein>
<keyword evidence="1" id="KW-1133">Transmembrane helix</keyword>
<evidence type="ECO:0000313" key="3">
    <source>
        <dbReference type="Proteomes" id="UP001221757"/>
    </source>
</evidence>
<dbReference type="EMBL" id="JARKIE010000212">
    <property type="protein sequence ID" value="KAJ7665796.1"/>
    <property type="molecule type" value="Genomic_DNA"/>
</dbReference>
<evidence type="ECO:0000256" key="1">
    <source>
        <dbReference type="SAM" id="Phobius"/>
    </source>
</evidence>
<feature type="transmembrane region" description="Helical" evidence="1">
    <location>
        <begin position="88"/>
        <end position="107"/>
    </location>
</feature>